<name>A0ABR2MEP3_9ASPA</name>
<comment type="caution">
    <text evidence="6">The sequence shown here is derived from an EMBL/GenBank/DDBJ whole genome shotgun (WGS) entry which is preliminary data.</text>
</comment>
<keyword evidence="5" id="KW-0408">Iron</keyword>
<protein>
    <recommendedName>
        <fullName evidence="8">CBS domain-containing protein</fullName>
    </recommendedName>
</protein>
<gene>
    <name evidence="6" type="ORF">KSP40_PGU019545</name>
</gene>
<dbReference type="PANTHER" id="PTHR47955:SF8">
    <property type="entry name" value="CYTOCHROME P450 71D11-LIKE"/>
    <property type="match status" value="1"/>
</dbReference>
<sequence>MRLKLGEIPVVVSSVEAVRDVMKTHDIVFATRPITKSIEALFFGSNDVRISRLLKIDVLYDIFRKRVQYKSCRSRRDLQLSC</sequence>
<evidence type="ECO:0000256" key="5">
    <source>
        <dbReference type="ARBA" id="ARBA00023004"/>
    </source>
</evidence>
<keyword evidence="2" id="KW-0349">Heme</keyword>
<comment type="similarity">
    <text evidence="1">Belongs to the cytochrome P450 family.</text>
</comment>
<proteinExistence type="inferred from homology"/>
<evidence type="ECO:0000313" key="6">
    <source>
        <dbReference type="EMBL" id="KAK8961448.1"/>
    </source>
</evidence>
<evidence type="ECO:0000313" key="7">
    <source>
        <dbReference type="Proteomes" id="UP001412067"/>
    </source>
</evidence>
<reference evidence="6 7" key="1">
    <citation type="journal article" date="2022" name="Nat. Plants">
        <title>Genomes of leafy and leafless Platanthera orchids illuminate the evolution of mycoheterotrophy.</title>
        <authorList>
            <person name="Li M.H."/>
            <person name="Liu K.W."/>
            <person name="Li Z."/>
            <person name="Lu H.C."/>
            <person name="Ye Q.L."/>
            <person name="Zhang D."/>
            <person name="Wang J.Y."/>
            <person name="Li Y.F."/>
            <person name="Zhong Z.M."/>
            <person name="Liu X."/>
            <person name="Yu X."/>
            <person name="Liu D.K."/>
            <person name="Tu X.D."/>
            <person name="Liu B."/>
            <person name="Hao Y."/>
            <person name="Liao X.Y."/>
            <person name="Jiang Y.T."/>
            <person name="Sun W.H."/>
            <person name="Chen J."/>
            <person name="Chen Y.Q."/>
            <person name="Ai Y."/>
            <person name="Zhai J.W."/>
            <person name="Wu S.S."/>
            <person name="Zhou Z."/>
            <person name="Hsiao Y.Y."/>
            <person name="Wu W.L."/>
            <person name="Chen Y.Y."/>
            <person name="Lin Y.F."/>
            <person name="Hsu J.L."/>
            <person name="Li C.Y."/>
            <person name="Wang Z.W."/>
            <person name="Zhao X."/>
            <person name="Zhong W.Y."/>
            <person name="Ma X.K."/>
            <person name="Ma L."/>
            <person name="Huang J."/>
            <person name="Chen G.Z."/>
            <person name="Huang M.Z."/>
            <person name="Huang L."/>
            <person name="Peng D.H."/>
            <person name="Luo Y.B."/>
            <person name="Zou S.Q."/>
            <person name="Chen S.P."/>
            <person name="Lan S."/>
            <person name="Tsai W.C."/>
            <person name="Van de Peer Y."/>
            <person name="Liu Z.J."/>
        </authorList>
    </citation>
    <scope>NUCLEOTIDE SEQUENCE [LARGE SCALE GENOMIC DNA]</scope>
    <source>
        <strain evidence="6">Lor288</strain>
    </source>
</reference>
<dbReference type="EMBL" id="JBBWWR010000009">
    <property type="protein sequence ID" value="KAK8961448.1"/>
    <property type="molecule type" value="Genomic_DNA"/>
</dbReference>
<evidence type="ECO:0008006" key="8">
    <source>
        <dbReference type="Google" id="ProtNLM"/>
    </source>
</evidence>
<keyword evidence="3" id="KW-0479">Metal-binding</keyword>
<keyword evidence="7" id="KW-1185">Reference proteome</keyword>
<dbReference type="Proteomes" id="UP001412067">
    <property type="component" value="Unassembled WGS sequence"/>
</dbReference>
<accession>A0ABR2MEP3</accession>
<keyword evidence="4" id="KW-0560">Oxidoreductase</keyword>
<organism evidence="6 7">
    <name type="scientific">Platanthera guangdongensis</name>
    <dbReference type="NCBI Taxonomy" id="2320717"/>
    <lineage>
        <taxon>Eukaryota</taxon>
        <taxon>Viridiplantae</taxon>
        <taxon>Streptophyta</taxon>
        <taxon>Embryophyta</taxon>
        <taxon>Tracheophyta</taxon>
        <taxon>Spermatophyta</taxon>
        <taxon>Magnoliopsida</taxon>
        <taxon>Liliopsida</taxon>
        <taxon>Asparagales</taxon>
        <taxon>Orchidaceae</taxon>
        <taxon>Orchidoideae</taxon>
        <taxon>Orchideae</taxon>
        <taxon>Orchidinae</taxon>
        <taxon>Platanthera</taxon>
    </lineage>
</organism>
<dbReference type="PANTHER" id="PTHR47955">
    <property type="entry name" value="CYTOCHROME P450 FAMILY 71 PROTEIN"/>
    <property type="match status" value="1"/>
</dbReference>
<evidence type="ECO:0000256" key="3">
    <source>
        <dbReference type="ARBA" id="ARBA00022723"/>
    </source>
</evidence>
<evidence type="ECO:0000256" key="1">
    <source>
        <dbReference type="ARBA" id="ARBA00010617"/>
    </source>
</evidence>
<evidence type="ECO:0000256" key="2">
    <source>
        <dbReference type="ARBA" id="ARBA00022617"/>
    </source>
</evidence>
<evidence type="ECO:0000256" key="4">
    <source>
        <dbReference type="ARBA" id="ARBA00023002"/>
    </source>
</evidence>